<reference evidence="3" key="1">
    <citation type="submission" date="2020-02" db="EMBL/GenBank/DDBJ databases">
        <authorList>
            <person name="Meier V. D."/>
        </authorList>
    </citation>
    <scope>NUCLEOTIDE SEQUENCE</scope>
    <source>
        <strain evidence="3">AVDCRST_MAG42</strain>
    </source>
</reference>
<organism evidence="3">
    <name type="scientific">uncultured Chthoniobacterales bacterium</name>
    <dbReference type="NCBI Taxonomy" id="1836801"/>
    <lineage>
        <taxon>Bacteria</taxon>
        <taxon>Pseudomonadati</taxon>
        <taxon>Verrucomicrobiota</taxon>
        <taxon>Spartobacteria</taxon>
        <taxon>Chthoniobacterales</taxon>
        <taxon>environmental samples</taxon>
    </lineage>
</organism>
<feature type="transmembrane region" description="Helical" evidence="2">
    <location>
        <begin position="266"/>
        <end position="287"/>
    </location>
</feature>
<feature type="transmembrane region" description="Helical" evidence="2">
    <location>
        <begin position="55"/>
        <end position="78"/>
    </location>
</feature>
<keyword evidence="2" id="KW-0472">Membrane</keyword>
<gene>
    <name evidence="3" type="ORF">AVDCRST_MAG42-2206</name>
</gene>
<accession>A0A6J4IET3</accession>
<keyword evidence="2" id="KW-1133">Transmembrane helix</keyword>
<feature type="transmembrane region" description="Helical" evidence="2">
    <location>
        <begin position="366"/>
        <end position="388"/>
    </location>
</feature>
<dbReference type="GO" id="GO:0006596">
    <property type="term" value="P:polyamine biosynthetic process"/>
    <property type="evidence" value="ECO:0007669"/>
    <property type="project" value="UniProtKB-KW"/>
</dbReference>
<evidence type="ECO:0000256" key="2">
    <source>
        <dbReference type="SAM" id="Phobius"/>
    </source>
</evidence>
<proteinExistence type="predicted"/>
<dbReference type="PANTHER" id="PTHR43317:SF1">
    <property type="entry name" value="THERMOSPERMINE SYNTHASE ACAULIS5"/>
    <property type="match status" value="1"/>
</dbReference>
<dbReference type="PANTHER" id="PTHR43317">
    <property type="entry name" value="THERMOSPERMINE SYNTHASE ACAULIS5"/>
    <property type="match status" value="1"/>
</dbReference>
<feature type="transmembrane region" description="Helical" evidence="2">
    <location>
        <begin position="299"/>
        <end position="318"/>
    </location>
</feature>
<protein>
    <recommendedName>
        <fullName evidence="4">Bll6585 protein</fullName>
    </recommendedName>
</protein>
<dbReference type="EMBL" id="CADCTA010000078">
    <property type="protein sequence ID" value="CAA9250487.1"/>
    <property type="molecule type" value="Genomic_DNA"/>
</dbReference>
<feature type="transmembrane region" description="Helical" evidence="2">
    <location>
        <begin position="325"/>
        <end position="346"/>
    </location>
</feature>
<feature type="transmembrane region" description="Helical" evidence="2">
    <location>
        <begin position="455"/>
        <end position="473"/>
    </location>
</feature>
<keyword evidence="2" id="KW-0812">Transmembrane</keyword>
<feature type="transmembrane region" description="Helical" evidence="2">
    <location>
        <begin position="429"/>
        <end position="448"/>
    </location>
</feature>
<evidence type="ECO:0000256" key="1">
    <source>
        <dbReference type="ARBA" id="ARBA00023115"/>
    </source>
</evidence>
<dbReference type="InterPro" id="IPR029063">
    <property type="entry name" value="SAM-dependent_MTases_sf"/>
</dbReference>
<name>A0A6J4IET3_9BACT</name>
<feature type="transmembrane region" description="Helical" evidence="2">
    <location>
        <begin position="90"/>
        <end position="111"/>
    </location>
</feature>
<evidence type="ECO:0000313" key="3">
    <source>
        <dbReference type="EMBL" id="CAA9250487.1"/>
    </source>
</evidence>
<dbReference type="Gene3D" id="3.40.50.150">
    <property type="entry name" value="Vaccinia Virus protein VP39"/>
    <property type="match status" value="1"/>
</dbReference>
<dbReference type="AlphaFoldDB" id="A0A6J4IET3"/>
<sequence>MRNSQFGVPAKLRGANLRLPPFPPTKKLATMAEVESPEQAQTELAPRTQSSTRGLVLVVGTATIFAAAFLLFTLQPLVGKIVLPRFGGSAAVWSVCLVFFQTALLAGYALAYGLAKLRPKQQIAVYAALWLLAAVLVSVPVGDVWRLTWFDNPAGELLLKLVRFVALPCVLVGSVSILVQVWARFSGVKDPYAFYAVSNIGSLGALLAYPTLIEPNLSVPISAGAWTWGFRFVALLIAGLSLAVWMARPGEARETDAADADAPAPGWGTTLAWMVLSAIGSGLLVSFTSRITQDIAPIPMLWIIPLALYLLTFIICFGGMYRRDWILPLALIAFALNTFVTLRYGWPDLGFERKVLGYEISVSGITVGLVLASSSFFLLVMLLHGELYALRPGARFLSRYYLVISAGGAAGGAFVSLAAPSLFKVQFEYPLLLALALAVLFAVTLVRGARLLQNFWLNLIATIGIIATGLGFTTGRIAAPLAFEGKDTKISYYRNIYGPMRVEASADRKSFLHGTTTHGTQLTEANTAPRPISYYSDQSAVGVVYRFLTEDEKRNPLRIGAIGLGVGTLAAYARSAPYTDAAPGERAVIFYELDPEVAHIARTHFTYLSQAEPNVPAIHFGDARTTLEQQPPQEFDMLVVDAFTGDGIPIHLLTREALELYLRHIKPEGTILFHISNRYLRLEAVVGNAAHAVGLEALAIDHNAESDDIDSSTYIVVSRRKLPLMTQKWEDGGETKVGPAIRDSSLRVWTDDYSNLFSVLASP</sequence>
<dbReference type="NCBIfam" id="NF037959">
    <property type="entry name" value="MFS_SpdSyn"/>
    <property type="match status" value="1"/>
</dbReference>
<feature type="transmembrane region" description="Helical" evidence="2">
    <location>
        <begin position="161"/>
        <end position="183"/>
    </location>
</feature>
<feature type="transmembrane region" description="Helical" evidence="2">
    <location>
        <begin position="225"/>
        <end position="245"/>
    </location>
</feature>
<feature type="transmembrane region" description="Helical" evidence="2">
    <location>
        <begin position="123"/>
        <end position="141"/>
    </location>
</feature>
<keyword evidence="1" id="KW-0620">Polyamine biosynthesis</keyword>
<feature type="transmembrane region" description="Helical" evidence="2">
    <location>
        <begin position="192"/>
        <end position="213"/>
    </location>
</feature>
<evidence type="ECO:0008006" key="4">
    <source>
        <dbReference type="Google" id="ProtNLM"/>
    </source>
</evidence>
<dbReference type="SUPFAM" id="SSF53335">
    <property type="entry name" value="S-adenosyl-L-methionine-dependent methyltransferases"/>
    <property type="match status" value="1"/>
</dbReference>
<feature type="transmembrane region" description="Helical" evidence="2">
    <location>
        <begin position="400"/>
        <end position="423"/>
    </location>
</feature>